<comment type="subcellular location">
    <subcellularLocation>
        <location evidence="1">Cell membrane</location>
    </subcellularLocation>
</comment>
<dbReference type="Proteomes" id="UP000694863">
    <property type="component" value="Unplaced"/>
</dbReference>
<dbReference type="InterPro" id="IPR016054">
    <property type="entry name" value="LY6_UPA_recep-like"/>
</dbReference>
<evidence type="ECO:0000256" key="3">
    <source>
        <dbReference type="ARBA" id="ARBA00022729"/>
    </source>
</evidence>
<dbReference type="InterPro" id="IPR045860">
    <property type="entry name" value="Snake_toxin-like_sf"/>
</dbReference>
<protein>
    <submittedName>
        <fullName evidence="9">Testis-expressed protein 101</fullName>
    </submittedName>
</protein>
<feature type="chain" id="PRO_5045114064" evidence="6">
    <location>
        <begin position="24"/>
        <end position="254"/>
    </location>
</feature>
<dbReference type="GeneID" id="101659140"/>
<dbReference type="CDD" id="cd23622">
    <property type="entry name" value="TFP_LU_ECD_TEX101_rpt1"/>
    <property type="match status" value="1"/>
</dbReference>
<keyword evidence="2" id="KW-1003">Cell membrane</keyword>
<reference evidence="9" key="1">
    <citation type="submission" date="2025-08" db="UniProtKB">
        <authorList>
            <consortium name="RefSeq"/>
        </authorList>
    </citation>
    <scope>IDENTIFICATION</scope>
</reference>
<evidence type="ECO:0000256" key="5">
    <source>
        <dbReference type="ARBA" id="ARBA00023180"/>
    </source>
</evidence>
<evidence type="ECO:0000256" key="2">
    <source>
        <dbReference type="ARBA" id="ARBA00022475"/>
    </source>
</evidence>
<feature type="signal peptide" evidence="6">
    <location>
        <begin position="1"/>
        <end position="23"/>
    </location>
</feature>
<dbReference type="CDD" id="cd23634">
    <property type="entry name" value="TFP_LU_ECD_TEX101_rpt2"/>
    <property type="match status" value="1"/>
</dbReference>
<dbReference type="Pfam" id="PF00021">
    <property type="entry name" value="UPAR_LY6"/>
    <property type="match status" value="2"/>
</dbReference>
<evidence type="ECO:0000256" key="1">
    <source>
        <dbReference type="ARBA" id="ARBA00004236"/>
    </source>
</evidence>
<proteinExistence type="predicted"/>
<gene>
    <name evidence="9" type="primary">TEX101</name>
</gene>
<keyword evidence="4" id="KW-0472">Membrane</keyword>
<dbReference type="RefSeq" id="XP_004710589.1">
    <property type="nucleotide sequence ID" value="XM_004710532.2"/>
</dbReference>
<organism evidence="8 9">
    <name type="scientific">Echinops telfairi</name>
    <name type="common">Lesser hedgehog tenrec</name>
    <dbReference type="NCBI Taxonomy" id="9371"/>
    <lineage>
        <taxon>Eukaryota</taxon>
        <taxon>Metazoa</taxon>
        <taxon>Chordata</taxon>
        <taxon>Craniata</taxon>
        <taxon>Vertebrata</taxon>
        <taxon>Euteleostomi</taxon>
        <taxon>Mammalia</taxon>
        <taxon>Eutheria</taxon>
        <taxon>Afrotheria</taxon>
        <taxon>Tenrecidae</taxon>
        <taxon>Tenrecinae</taxon>
        <taxon>Echinops</taxon>
    </lineage>
</organism>
<keyword evidence="8" id="KW-1185">Reference proteome</keyword>
<dbReference type="PANTHER" id="PTHR16529:SF3">
    <property type="entry name" value="TESTIS-EXPRESSED PROTEIN 101"/>
    <property type="match status" value="1"/>
</dbReference>
<keyword evidence="3 6" id="KW-0732">Signal</keyword>
<dbReference type="SUPFAM" id="SSF57302">
    <property type="entry name" value="Snake toxin-like"/>
    <property type="match status" value="2"/>
</dbReference>
<feature type="domain" description="UPAR/Ly6" evidence="7">
    <location>
        <begin position="137"/>
        <end position="212"/>
    </location>
</feature>
<name>A0ABM0IYA2_ECHTE</name>
<dbReference type="PANTHER" id="PTHR16529">
    <property type="entry name" value="CD177 ANTIGEN"/>
    <property type="match status" value="1"/>
</dbReference>
<evidence type="ECO:0000313" key="9">
    <source>
        <dbReference type="RefSeq" id="XP_004710589.1"/>
    </source>
</evidence>
<feature type="domain" description="UPAR/Ly6" evidence="7">
    <location>
        <begin position="47"/>
        <end position="116"/>
    </location>
</feature>
<evidence type="ECO:0000313" key="8">
    <source>
        <dbReference type="Proteomes" id="UP000694863"/>
    </source>
</evidence>
<evidence type="ECO:0000256" key="4">
    <source>
        <dbReference type="ARBA" id="ARBA00023136"/>
    </source>
</evidence>
<sequence length="254" mass="27412">MGACQDHTLLFLFLLGASSLNLATRLDCHKGIYMDIEEDPVNTFNWTTEQVETCDDGEFCQETLLVITAGPKSAIIATKGCISGTMAQTTFIQHTPSPGLLAVSFTNYCEESYCNDKRGIYPSWMLKGQTVPTRPSTLYCPTCVALGNCSKAPSLPCPSGTSRCYQGKLKITGGGMNSTVEVQGCIGVNGCRLMSRLFGVGVLEVKEVCPQQTVVQLRKAENGATWLLVPAWGLECLLPPLLLLLLLQPLVHGS</sequence>
<accession>A0ABM0IYA2</accession>
<dbReference type="InterPro" id="IPR051899">
    <property type="entry name" value="Fert-Immune_med_protein"/>
</dbReference>
<evidence type="ECO:0000256" key="6">
    <source>
        <dbReference type="SAM" id="SignalP"/>
    </source>
</evidence>
<evidence type="ECO:0000259" key="7">
    <source>
        <dbReference type="Pfam" id="PF00021"/>
    </source>
</evidence>
<keyword evidence="5" id="KW-0325">Glycoprotein</keyword>